<evidence type="ECO:0000313" key="8">
    <source>
        <dbReference type="Proteomes" id="UP001595548"/>
    </source>
</evidence>
<gene>
    <name evidence="7" type="ORF">ACFOEB_03980</name>
</gene>
<dbReference type="InterPro" id="IPR006665">
    <property type="entry name" value="OmpA-like"/>
</dbReference>
<dbReference type="InterPro" id="IPR006664">
    <property type="entry name" value="OMP_bac"/>
</dbReference>
<dbReference type="PROSITE" id="PS51123">
    <property type="entry name" value="OMPA_2"/>
    <property type="match status" value="1"/>
</dbReference>
<evidence type="ECO:0000256" key="2">
    <source>
        <dbReference type="ARBA" id="ARBA00023136"/>
    </source>
</evidence>
<dbReference type="PANTHER" id="PTHR30329:SF21">
    <property type="entry name" value="LIPOPROTEIN YIAD-RELATED"/>
    <property type="match status" value="1"/>
</dbReference>
<dbReference type="RefSeq" id="WP_382414561.1">
    <property type="nucleotide sequence ID" value="NZ_AP031500.1"/>
</dbReference>
<dbReference type="Pfam" id="PF00691">
    <property type="entry name" value="OmpA"/>
    <property type="match status" value="1"/>
</dbReference>
<feature type="signal peptide" evidence="5">
    <location>
        <begin position="1"/>
        <end position="22"/>
    </location>
</feature>
<evidence type="ECO:0000256" key="3">
    <source>
        <dbReference type="ARBA" id="ARBA00023237"/>
    </source>
</evidence>
<keyword evidence="8" id="KW-1185">Reference proteome</keyword>
<organism evidence="7 8">
    <name type="scientific">Gilvimarinus japonicus</name>
    <dbReference type="NCBI Taxonomy" id="1796469"/>
    <lineage>
        <taxon>Bacteria</taxon>
        <taxon>Pseudomonadati</taxon>
        <taxon>Pseudomonadota</taxon>
        <taxon>Gammaproteobacteria</taxon>
        <taxon>Cellvibrionales</taxon>
        <taxon>Cellvibrionaceae</taxon>
        <taxon>Gilvimarinus</taxon>
    </lineage>
</organism>
<reference evidence="8" key="1">
    <citation type="journal article" date="2019" name="Int. J. Syst. Evol. Microbiol.">
        <title>The Global Catalogue of Microorganisms (GCM) 10K type strain sequencing project: providing services to taxonomists for standard genome sequencing and annotation.</title>
        <authorList>
            <consortium name="The Broad Institute Genomics Platform"/>
            <consortium name="The Broad Institute Genome Sequencing Center for Infectious Disease"/>
            <person name="Wu L."/>
            <person name="Ma J."/>
        </authorList>
    </citation>
    <scope>NUCLEOTIDE SEQUENCE [LARGE SCALE GENOMIC DNA]</scope>
    <source>
        <strain evidence="8">KCTC 52141</strain>
    </source>
</reference>
<evidence type="ECO:0000313" key="7">
    <source>
        <dbReference type="EMBL" id="MFC3154351.1"/>
    </source>
</evidence>
<dbReference type="EMBL" id="JBHRTL010000004">
    <property type="protein sequence ID" value="MFC3154351.1"/>
    <property type="molecule type" value="Genomic_DNA"/>
</dbReference>
<keyword evidence="3" id="KW-0998">Cell outer membrane</keyword>
<dbReference type="Proteomes" id="UP001595548">
    <property type="component" value="Unassembled WGS sequence"/>
</dbReference>
<evidence type="ECO:0000256" key="1">
    <source>
        <dbReference type="ARBA" id="ARBA00004442"/>
    </source>
</evidence>
<dbReference type="PANTHER" id="PTHR30329">
    <property type="entry name" value="STATOR ELEMENT OF FLAGELLAR MOTOR COMPLEX"/>
    <property type="match status" value="1"/>
</dbReference>
<accession>A0ABV7HNF7</accession>
<dbReference type="InterPro" id="IPR050330">
    <property type="entry name" value="Bact_OuterMem_StrucFunc"/>
</dbReference>
<dbReference type="CDD" id="cd07185">
    <property type="entry name" value="OmpA_C-like"/>
    <property type="match status" value="1"/>
</dbReference>
<dbReference type="Gene3D" id="3.30.1330.60">
    <property type="entry name" value="OmpA-like domain"/>
    <property type="match status" value="1"/>
</dbReference>
<dbReference type="PRINTS" id="PR01021">
    <property type="entry name" value="OMPADOMAIN"/>
</dbReference>
<keyword evidence="2 4" id="KW-0472">Membrane</keyword>
<sequence>MKSFIVGLTTLSIGLLLCSANAEESDHPLVSRYGDAEIYQQREAHYTESYVALSQLKEDETIDKLAVIGKQTMHVYTLGGSRSPLEVAENYKQAVDKLGGEVLLYCHTEDPCGFEFSRRLLKPVWISSAASSFSGFSQSSDGYQFISAKVGPDSSPTYLQWIIKEEYSDTLEIVQIITEPESLLLGQVTVDINAIKESSEPSPISISKKEDDAGQDHPLISRYQGSAITRYLESEFAEVRLATGIADKNDKVPYLDLKGKSTLIGYSAPKDQSTLQVFANYINALKKSDFKILFQCEHKACGDEQITHLWSGSSQTERFGSAIATSIYEREDYRMLTAKKGIGQKEVYLSIYIYKGSAIDEVEIVHDIVEPNQMSTDRVSINTKYLTDSLAREGKVVLHGLNFDTGKAELLPSSQQALDVIVAYLESAPEQQFYVVGHTDTTGDHGLNIKLSEDRAESIRGALVEQGVTADRLMAAGVGAMAPVSTNGSDDGRAKNRRVELVLH</sequence>
<protein>
    <submittedName>
        <fullName evidence="7">OmpA family protein</fullName>
    </submittedName>
</protein>
<dbReference type="InterPro" id="IPR036737">
    <property type="entry name" value="OmpA-like_sf"/>
</dbReference>
<feature type="chain" id="PRO_5047538737" evidence="5">
    <location>
        <begin position="23"/>
        <end position="504"/>
    </location>
</feature>
<comment type="subcellular location">
    <subcellularLocation>
        <location evidence="1">Cell outer membrane</location>
    </subcellularLocation>
</comment>
<comment type="caution">
    <text evidence="7">The sequence shown here is derived from an EMBL/GenBank/DDBJ whole genome shotgun (WGS) entry which is preliminary data.</text>
</comment>
<evidence type="ECO:0000256" key="4">
    <source>
        <dbReference type="PROSITE-ProRule" id="PRU00473"/>
    </source>
</evidence>
<evidence type="ECO:0000259" key="6">
    <source>
        <dbReference type="PROSITE" id="PS51123"/>
    </source>
</evidence>
<keyword evidence="5" id="KW-0732">Signal</keyword>
<evidence type="ECO:0000256" key="5">
    <source>
        <dbReference type="SAM" id="SignalP"/>
    </source>
</evidence>
<dbReference type="SUPFAM" id="SSF103088">
    <property type="entry name" value="OmpA-like"/>
    <property type="match status" value="1"/>
</dbReference>
<name>A0ABV7HNF7_9GAMM</name>
<proteinExistence type="predicted"/>
<feature type="domain" description="OmpA-like" evidence="6">
    <location>
        <begin position="390"/>
        <end position="504"/>
    </location>
</feature>